<gene>
    <name evidence="2" type="ORF">ADINL_2188</name>
</gene>
<proteinExistence type="predicted"/>
<dbReference type="Gene3D" id="2.60.40.1890">
    <property type="entry name" value="PCu(A)C copper chaperone"/>
    <property type="match status" value="1"/>
</dbReference>
<reference evidence="2 3" key="1">
    <citation type="journal article" date="2005" name="Int. J. Syst. Evol. Microbiol.">
        <title>Nitrincola lacisaponensis gen. nov., sp. nov., a novel alkaliphilic bacterium isolated from an alkaline, saline lake.</title>
        <authorList>
            <person name="Dimitriu P.A."/>
            <person name="Shukla S.K."/>
            <person name="Conradt J."/>
            <person name="Marquez M.C."/>
            <person name="Ventosa A."/>
            <person name="Maglia A."/>
            <person name="Peyton B.M."/>
            <person name="Pinkart H.C."/>
            <person name="Mormile M.R."/>
        </authorList>
    </citation>
    <scope>NUCLEOTIDE SEQUENCE [LARGE SCALE GENOMIC DNA]</scope>
    <source>
        <strain evidence="2 3">4CA</strain>
    </source>
</reference>
<dbReference type="PATRIC" id="fig|267850.7.peg.2156"/>
<dbReference type="PANTHER" id="PTHR36302:SF1">
    <property type="entry name" value="COPPER CHAPERONE PCU(A)C"/>
    <property type="match status" value="1"/>
</dbReference>
<dbReference type="InterPro" id="IPR036182">
    <property type="entry name" value="PCuAC_sf"/>
</dbReference>
<dbReference type="Pfam" id="PF04314">
    <property type="entry name" value="PCuAC"/>
    <property type="match status" value="1"/>
</dbReference>
<accession>A0A063Y033</accession>
<dbReference type="EMBL" id="JMSZ01000032">
    <property type="protein sequence ID" value="KDE39059.1"/>
    <property type="molecule type" value="Genomic_DNA"/>
</dbReference>
<comment type="caution">
    <text evidence="2">The sequence shown here is derived from an EMBL/GenBank/DDBJ whole genome shotgun (WGS) entry which is preliminary data.</text>
</comment>
<dbReference type="STRING" id="267850.ADINL_2188"/>
<organism evidence="2 3">
    <name type="scientific">Nitrincola lacisaponensis</name>
    <dbReference type="NCBI Taxonomy" id="267850"/>
    <lineage>
        <taxon>Bacteria</taxon>
        <taxon>Pseudomonadati</taxon>
        <taxon>Pseudomonadota</taxon>
        <taxon>Gammaproteobacteria</taxon>
        <taxon>Oceanospirillales</taxon>
        <taxon>Oceanospirillaceae</taxon>
        <taxon>Nitrincola</taxon>
    </lineage>
</organism>
<feature type="signal peptide" evidence="1">
    <location>
        <begin position="1"/>
        <end position="18"/>
    </location>
</feature>
<evidence type="ECO:0000313" key="3">
    <source>
        <dbReference type="Proteomes" id="UP000027318"/>
    </source>
</evidence>
<dbReference type="AlphaFoldDB" id="A0A063Y033"/>
<feature type="chain" id="PRO_5001620051" evidence="1">
    <location>
        <begin position="19"/>
        <end position="146"/>
    </location>
</feature>
<evidence type="ECO:0000313" key="2">
    <source>
        <dbReference type="EMBL" id="KDE39059.1"/>
    </source>
</evidence>
<protein>
    <submittedName>
        <fullName evidence="2">Copper metallochaperone</fullName>
    </submittedName>
</protein>
<dbReference type="OrthoDB" id="9796962at2"/>
<evidence type="ECO:0000256" key="1">
    <source>
        <dbReference type="SAM" id="SignalP"/>
    </source>
</evidence>
<keyword evidence="1" id="KW-0732">Signal</keyword>
<dbReference type="PROSITE" id="PS51257">
    <property type="entry name" value="PROKAR_LIPOPROTEIN"/>
    <property type="match status" value="1"/>
</dbReference>
<dbReference type="PANTHER" id="PTHR36302">
    <property type="entry name" value="BLR7088 PROTEIN"/>
    <property type="match status" value="1"/>
</dbReference>
<keyword evidence="3" id="KW-1185">Reference proteome</keyword>
<dbReference type="InterPro" id="IPR058248">
    <property type="entry name" value="Lxx211020-like"/>
</dbReference>
<dbReference type="RefSeq" id="WP_036547706.1">
    <property type="nucleotide sequence ID" value="NZ_JMSZ01000032.1"/>
</dbReference>
<sequence>MRKLFVASALLFSSLTFACEDVIIENAFARAVPPGQPNSAAFMTLDNHGHHDASLVSASSSVAEVTELHTHTDVDGVMQMRQIDTIEIPAGQQTHLQPGGLHVMLIGLKQNLADGDQIDLTLTFADGSEKALEIPVRHAMPMGHTH</sequence>
<dbReference type="InterPro" id="IPR007410">
    <property type="entry name" value="LpqE-like"/>
</dbReference>
<dbReference type="Proteomes" id="UP000027318">
    <property type="component" value="Unassembled WGS sequence"/>
</dbReference>
<dbReference type="SUPFAM" id="SSF110087">
    <property type="entry name" value="DR1885-like metal-binding protein"/>
    <property type="match status" value="1"/>
</dbReference>
<name>A0A063Y033_9GAMM</name>